<comment type="caution">
    <text evidence="1">The sequence shown here is derived from an EMBL/GenBank/DDBJ whole genome shotgun (WGS) entry which is preliminary data.</text>
</comment>
<sequence length="77" mass="8202">MTLARIPPVTLGRGMPLSAQSSSIMCLIVWDIIATASSTSNDSPSLLFRVMTFFSAAAASVDIVAIAREICRVDWGL</sequence>
<dbReference type="EMBL" id="CAMGYJ010000004">
    <property type="protein sequence ID" value="CAI0398544.1"/>
    <property type="molecule type" value="Genomic_DNA"/>
</dbReference>
<organism evidence="1 2">
    <name type="scientific">Linum tenue</name>
    <dbReference type="NCBI Taxonomy" id="586396"/>
    <lineage>
        <taxon>Eukaryota</taxon>
        <taxon>Viridiplantae</taxon>
        <taxon>Streptophyta</taxon>
        <taxon>Embryophyta</taxon>
        <taxon>Tracheophyta</taxon>
        <taxon>Spermatophyta</taxon>
        <taxon>Magnoliopsida</taxon>
        <taxon>eudicotyledons</taxon>
        <taxon>Gunneridae</taxon>
        <taxon>Pentapetalae</taxon>
        <taxon>rosids</taxon>
        <taxon>fabids</taxon>
        <taxon>Malpighiales</taxon>
        <taxon>Linaceae</taxon>
        <taxon>Linum</taxon>
    </lineage>
</organism>
<evidence type="ECO:0000313" key="1">
    <source>
        <dbReference type="EMBL" id="CAI0398544.1"/>
    </source>
</evidence>
<evidence type="ECO:0008006" key="3">
    <source>
        <dbReference type="Google" id="ProtNLM"/>
    </source>
</evidence>
<keyword evidence="2" id="KW-1185">Reference proteome</keyword>
<name>A0AAV0INY1_9ROSI</name>
<proteinExistence type="predicted"/>
<protein>
    <recommendedName>
        <fullName evidence="3">Secreted protein</fullName>
    </recommendedName>
</protein>
<dbReference type="Proteomes" id="UP001154282">
    <property type="component" value="Unassembled WGS sequence"/>
</dbReference>
<evidence type="ECO:0000313" key="2">
    <source>
        <dbReference type="Proteomes" id="UP001154282"/>
    </source>
</evidence>
<dbReference type="AlphaFoldDB" id="A0AAV0INY1"/>
<gene>
    <name evidence="1" type="ORF">LITE_LOCUS9944</name>
</gene>
<accession>A0AAV0INY1</accession>
<reference evidence="1" key="1">
    <citation type="submission" date="2022-08" db="EMBL/GenBank/DDBJ databases">
        <authorList>
            <person name="Gutierrez-Valencia J."/>
        </authorList>
    </citation>
    <scope>NUCLEOTIDE SEQUENCE</scope>
</reference>